<comment type="caution">
    <text evidence="2">The sequence shown here is derived from an EMBL/GenBank/DDBJ whole genome shotgun (WGS) entry which is preliminary data.</text>
</comment>
<dbReference type="Proteomes" id="UP000186922">
    <property type="component" value="Unassembled WGS sequence"/>
</dbReference>
<evidence type="ECO:0000313" key="2">
    <source>
        <dbReference type="EMBL" id="GAU91629.1"/>
    </source>
</evidence>
<reference evidence="2 3" key="1">
    <citation type="journal article" date="2016" name="Nat. Commun.">
        <title>Extremotolerant tardigrade genome and improved radiotolerance of human cultured cells by tardigrade-unique protein.</title>
        <authorList>
            <person name="Hashimoto T."/>
            <person name="Horikawa D.D."/>
            <person name="Saito Y."/>
            <person name="Kuwahara H."/>
            <person name="Kozuka-Hata H."/>
            <person name="Shin-I T."/>
            <person name="Minakuchi Y."/>
            <person name="Ohishi K."/>
            <person name="Motoyama A."/>
            <person name="Aizu T."/>
            <person name="Enomoto A."/>
            <person name="Kondo K."/>
            <person name="Tanaka S."/>
            <person name="Hara Y."/>
            <person name="Koshikawa S."/>
            <person name="Sagara H."/>
            <person name="Miura T."/>
            <person name="Yokobori S."/>
            <person name="Miyagawa K."/>
            <person name="Suzuki Y."/>
            <person name="Kubo T."/>
            <person name="Oyama M."/>
            <person name="Kohara Y."/>
            <person name="Fujiyama A."/>
            <person name="Arakawa K."/>
            <person name="Katayama T."/>
            <person name="Toyoda A."/>
            <person name="Kunieda T."/>
        </authorList>
    </citation>
    <scope>NUCLEOTIDE SEQUENCE [LARGE SCALE GENOMIC DNA]</scope>
    <source>
        <strain evidence="2 3">YOKOZUNA-1</strain>
    </source>
</reference>
<sequence length="121" mass="13657">MLGAVARCCCWSEVPVVKNATGTLHRSSLLFCVFPHCDQCCSKSAWCTRHTRFSVHQPIHNPANSCCIIFPSARLSYRHPGRRVFRCIRSLSTLNSLQGPNMRRGEAESVRRSNPRYYGTG</sequence>
<protein>
    <submittedName>
        <fullName evidence="2">Uncharacterized protein</fullName>
    </submittedName>
</protein>
<evidence type="ECO:0000313" key="3">
    <source>
        <dbReference type="Proteomes" id="UP000186922"/>
    </source>
</evidence>
<evidence type="ECO:0000256" key="1">
    <source>
        <dbReference type="SAM" id="MobiDB-lite"/>
    </source>
</evidence>
<name>A0A1D1UPH1_RAMVA</name>
<feature type="region of interest" description="Disordered" evidence="1">
    <location>
        <begin position="98"/>
        <end position="121"/>
    </location>
</feature>
<keyword evidence="3" id="KW-1185">Reference proteome</keyword>
<proteinExistence type="predicted"/>
<gene>
    <name evidence="2" type="primary">RvY_03850</name>
    <name evidence="2" type="synonym">RvY_03850.2</name>
    <name evidence="2" type="ORF">RvY_03850-2</name>
</gene>
<accession>A0A1D1UPH1</accession>
<dbReference type="AlphaFoldDB" id="A0A1D1UPH1"/>
<organism evidence="2 3">
    <name type="scientific">Ramazzottius varieornatus</name>
    <name type="common">Water bear</name>
    <name type="synonym">Tardigrade</name>
    <dbReference type="NCBI Taxonomy" id="947166"/>
    <lineage>
        <taxon>Eukaryota</taxon>
        <taxon>Metazoa</taxon>
        <taxon>Ecdysozoa</taxon>
        <taxon>Tardigrada</taxon>
        <taxon>Eutardigrada</taxon>
        <taxon>Parachela</taxon>
        <taxon>Hypsibioidea</taxon>
        <taxon>Ramazzottiidae</taxon>
        <taxon>Ramazzottius</taxon>
    </lineage>
</organism>
<dbReference type="EMBL" id="BDGG01000002">
    <property type="protein sequence ID" value="GAU91629.1"/>
    <property type="molecule type" value="Genomic_DNA"/>
</dbReference>